<dbReference type="Gene3D" id="1.20.1560.10">
    <property type="entry name" value="ABC transporter type 1, transmembrane domain"/>
    <property type="match status" value="1"/>
</dbReference>
<dbReference type="AlphaFoldDB" id="K2LHX0"/>
<dbReference type="PROSITE" id="PS00211">
    <property type="entry name" value="ABC_TRANSPORTER_1"/>
    <property type="match status" value="1"/>
</dbReference>
<dbReference type="GO" id="GO:0015421">
    <property type="term" value="F:ABC-type oligopeptide transporter activity"/>
    <property type="evidence" value="ECO:0007669"/>
    <property type="project" value="TreeGrafter"/>
</dbReference>
<keyword evidence="6" id="KW-0547">Nucleotide-binding</keyword>
<feature type="domain" description="ABC transmembrane type-1" evidence="12">
    <location>
        <begin position="172"/>
        <end position="450"/>
    </location>
</feature>
<dbReference type="InterPro" id="IPR003439">
    <property type="entry name" value="ABC_transporter-like_ATP-bd"/>
</dbReference>
<feature type="transmembrane region" description="Helical" evidence="10">
    <location>
        <begin position="306"/>
        <end position="324"/>
    </location>
</feature>
<dbReference type="PROSITE" id="PS50893">
    <property type="entry name" value="ABC_TRANSPORTER_2"/>
    <property type="match status" value="1"/>
</dbReference>
<dbReference type="Gene3D" id="3.40.50.300">
    <property type="entry name" value="P-loop containing nucleotide triphosphate hydrolases"/>
    <property type="match status" value="1"/>
</dbReference>
<dbReference type="GO" id="GO:0005524">
    <property type="term" value="F:ATP binding"/>
    <property type="evidence" value="ECO:0007669"/>
    <property type="project" value="UniProtKB-KW"/>
</dbReference>
<dbReference type="SMART" id="SM00382">
    <property type="entry name" value="AAA"/>
    <property type="match status" value="1"/>
</dbReference>
<dbReference type="SUPFAM" id="SSF90123">
    <property type="entry name" value="ABC transporter transmembrane region"/>
    <property type="match status" value="1"/>
</dbReference>
<dbReference type="Proteomes" id="UP000006786">
    <property type="component" value="Unassembled WGS sequence"/>
</dbReference>
<dbReference type="GO" id="GO:0005886">
    <property type="term" value="C:plasma membrane"/>
    <property type="evidence" value="ECO:0007669"/>
    <property type="project" value="UniProtKB-SubCell"/>
</dbReference>
<dbReference type="PANTHER" id="PTHR43394:SF1">
    <property type="entry name" value="ATP-BINDING CASSETTE SUB-FAMILY B MEMBER 10, MITOCHONDRIAL"/>
    <property type="match status" value="1"/>
</dbReference>
<feature type="transmembrane region" description="Helical" evidence="10">
    <location>
        <begin position="206"/>
        <end position="223"/>
    </location>
</feature>
<dbReference type="OrthoDB" id="9787557at2"/>
<comment type="similarity">
    <text evidence="2">Belongs to the ABC transporter superfamily.</text>
</comment>
<evidence type="ECO:0000256" key="1">
    <source>
        <dbReference type="ARBA" id="ARBA00004651"/>
    </source>
</evidence>
<evidence type="ECO:0000256" key="6">
    <source>
        <dbReference type="ARBA" id="ARBA00022741"/>
    </source>
</evidence>
<name>K2LHX0_9HYPH</name>
<keyword evidence="14" id="KW-1185">Reference proteome</keyword>
<dbReference type="Pfam" id="PF00664">
    <property type="entry name" value="ABC_membrane"/>
    <property type="match status" value="1"/>
</dbReference>
<dbReference type="InterPro" id="IPR039421">
    <property type="entry name" value="Type_1_exporter"/>
</dbReference>
<evidence type="ECO:0000256" key="7">
    <source>
        <dbReference type="ARBA" id="ARBA00022840"/>
    </source>
</evidence>
<dbReference type="InterPro" id="IPR017750">
    <property type="entry name" value="ATPase_T1SS"/>
</dbReference>
<gene>
    <name evidence="13" type="ORF">NA2_18220</name>
</gene>
<dbReference type="CDD" id="cd18587">
    <property type="entry name" value="ABC_6TM_LapB_like"/>
    <property type="match status" value="1"/>
</dbReference>
<keyword evidence="7" id="KW-0067">ATP-binding</keyword>
<dbReference type="SUPFAM" id="SSF52540">
    <property type="entry name" value="P-loop containing nucleoside triphosphate hydrolases"/>
    <property type="match status" value="1"/>
</dbReference>
<dbReference type="InterPro" id="IPR027417">
    <property type="entry name" value="P-loop_NTPase"/>
</dbReference>
<protein>
    <submittedName>
        <fullName evidence="13">Type I secretion system ATPase</fullName>
    </submittedName>
</protein>
<evidence type="ECO:0000256" key="4">
    <source>
        <dbReference type="ARBA" id="ARBA00022475"/>
    </source>
</evidence>
<dbReference type="Pfam" id="PF00005">
    <property type="entry name" value="ABC_tran"/>
    <property type="match status" value="1"/>
</dbReference>
<dbReference type="EMBL" id="AMRM01000025">
    <property type="protein sequence ID" value="EKF17344.1"/>
    <property type="molecule type" value="Genomic_DNA"/>
</dbReference>
<accession>K2LHX0</accession>
<evidence type="ECO:0000256" key="5">
    <source>
        <dbReference type="ARBA" id="ARBA00022692"/>
    </source>
</evidence>
<reference evidence="13 14" key="1">
    <citation type="journal article" date="2012" name="J. Bacteriol.">
        <title>Genome Sequence of Nitratireductor pacificus Type Strain pht-3B.</title>
        <authorList>
            <person name="Lai Q."/>
            <person name="Li G."/>
            <person name="Shao Z."/>
        </authorList>
    </citation>
    <scope>NUCLEOTIDE SEQUENCE [LARGE SCALE GENOMIC DNA]</scope>
    <source>
        <strain evidence="14">pht-3B</strain>
    </source>
</reference>
<dbReference type="eggNOG" id="COG2274">
    <property type="taxonomic scope" value="Bacteria"/>
</dbReference>
<dbReference type="PATRIC" id="fig|391937.3.peg.3744"/>
<keyword evidence="3" id="KW-0813">Transport</keyword>
<keyword evidence="8 10" id="KW-1133">Transmembrane helix</keyword>
<dbReference type="InterPro" id="IPR003593">
    <property type="entry name" value="AAA+_ATPase"/>
</dbReference>
<dbReference type="STRING" id="391937.NA2_18220"/>
<dbReference type="NCBIfam" id="TIGR03375">
    <property type="entry name" value="type_I_sec_LssB"/>
    <property type="match status" value="1"/>
</dbReference>
<dbReference type="PROSITE" id="PS50929">
    <property type="entry name" value="ABC_TM1F"/>
    <property type="match status" value="1"/>
</dbReference>
<feature type="domain" description="ABC transporter" evidence="11">
    <location>
        <begin position="484"/>
        <end position="720"/>
    </location>
</feature>
<proteinExistence type="inferred from homology"/>
<comment type="caution">
    <text evidence="13">The sequence shown here is derived from an EMBL/GenBank/DDBJ whole genome shotgun (WGS) entry which is preliminary data.</text>
</comment>
<dbReference type="PANTHER" id="PTHR43394">
    <property type="entry name" value="ATP-DEPENDENT PERMEASE MDL1, MITOCHONDRIAL"/>
    <property type="match status" value="1"/>
</dbReference>
<sequence length="724" mass="78176">MEQVRNPTVDTPLNADGFRPAFQEIAQFLARPASDTVLFSDTPFDELRPSVEDIERLAARIGLDVTQHSRRELAGGGVDLPALVIFEDGSAMALLETMPDDRISTALMPAPGAEEGVALSEVLARRIRLILSFSVIYLNSTENAEGGSAGAIEKRHWLATTLMPFWRSYAQVAVAALFVNLLALASPLFVMNVYDRVLPNQATATLWVLALGVAGAVLFDLLLKSVRAALIDHAGRKADLKLSYLLFEKVLHATLASRPMSTGEYANRVTQYEFVREFFTSNTLSTIIDSIFVFVFIAVIYSVAGWLALIPATAFAIALLIGFVTQSRIGRRVAAANNEAAQRQSLLVETISTIETVKSLRAERVLLRRWSELAKNASRTAEGIKQLSSWAANATQFVQQLVTVALVVAGAYEFSQGNISSGAIIATVMLSGRAVAPLGQIAMTLSRMRQALLSLRILDAIMQQPEDRPESSGFVNREIQSGSVVFRSVAFNYPGADGAALNGFDLSIKAGERVGIIGRIGSGKTTVGRLLAGLYPPTEGSLLLDGVDVRQYHPSVVRSAVVFASQGADLFSGSIKENLLMARPGATDDEIVAAAKTAGVDDFVARHPRGYDMPVGERGSQLSGGQRQAVSIARLLLSEPRIVFLDEPSGAMDLASERDLIVKLNTAFRKDVTLIISTHRHSMLQLVDRLVVIDQGRVIADGPKEAVIAELQKNAQANRPGQAR</sequence>
<evidence type="ECO:0000256" key="10">
    <source>
        <dbReference type="SAM" id="Phobius"/>
    </source>
</evidence>
<dbReference type="GO" id="GO:0016887">
    <property type="term" value="F:ATP hydrolysis activity"/>
    <property type="evidence" value="ECO:0007669"/>
    <property type="project" value="InterPro"/>
</dbReference>
<organism evidence="13 14">
    <name type="scientific">Nitratireductor pacificus pht-3B</name>
    <dbReference type="NCBI Taxonomy" id="391937"/>
    <lineage>
        <taxon>Bacteria</taxon>
        <taxon>Pseudomonadati</taxon>
        <taxon>Pseudomonadota</taxon>
        <taxon>Alphaproteobacteria</taxon>
        <taxon>Hyphomicrobiales</taxon>
        <taxon>Phyllobacteriaceae</taxon>
        <taxon>Nitratireductor</taxon>
    </lineage>
</organism>
<evidence type="ECO:0000256" key="9">
    <source>
        <dbReference type="ARBA" id="ARBA00023136"/>
    </source>
</evidence>
<dbReference type="InterPro" id="IPR036640">
    <property type="entry name" value="ABC1_TM_sf"/>
</dbReference>
<keyword evidence="9 10" id="KW-0472">Membrane</keyword>
<dbReference type="RefSeq" id="WP_008598628.1">
    <property type="nucleotide sequence ID" value="NZ_AMRM01000025.1"/>
</dbReference>
<dbReference type="InterPro" id="IPR011527">
    <property type="entry name" value="ABC1_TM_dom"/>
</dbReference>
<feature type="transmembrane region" description="Helical" evidence="10">
    <location>
        <begin position="172"/>
        <end position="194"/>
    </location>
</feature>
<evidence type="ECO:0000313" key="13">
    <source>
        <dbReference type="EMBL" id="EKF17344.1"/>
    </source>
</evidence>
<keyword evidence="4" id="KW-1003">Cell membrane</keyword>
<evidence type="ECO:0000259" key="11">
    <source>
        <dbReference type="PROSITE" id="PS50893"/>
    </source>
</evidence>
<evidence type="ECO:0000256" key="8">
    <source>
        <dbReference type="ARBA" id="ARBA00022989"/>
    </source>
</evidence>
<comment type="subcellular location">
    <subcellularLocation>
        <location evidence="1">Cell membrane</location>
        <topology evidence="1">Multi-pass membrane protein</topology>
    </subcellularLocation>
</comment>
<dbReference type="FunFam" id="3.40.50.300:FF:000299">
    <property type="entry name" value="ABC transporter ATP-binding protein/permease"/>
    <property type="match status" value="1"/>
</dbReference>
<evidence type="ECO:0000256" key="2">
    <source>
        <dbReference type="ARBA" id="ARBA00005417"/>
    </source>
</evidence>
<feature type="transmembrane region" description="Helical" evidence="10">
    <location>
        <begin position="278"/>
        <end position="300"/>
    </location>
</feature>
<evidence type="ECO:0000313" key="14">
    <source>
        <dbReference type="Proteomes" id="UP000006786"/>
    </source>
</evidence>
<evidence type="ECO:0000256" key="3">
    <source>
        <dbReference type="ARBA" id="ARBA00022448"/>
    </source>
</evidence>
<dbReference type="InterPro" id="IPR017871">
    <property type="entry name" value="ABC_transporter-like_CS"/>
</dbReference>
<keyword evidence="5 10" id="KW-0812">Transmembrane</keyword>
<evidence type="ECO:0000259" key="12">
    <source>
        <dbReference type="PROSITE" id="PS50929"/>
    </source>
</evidence>